<dbReference type="SUPFAM" id="SSF52540">
    <property type="entry name" value="P-loop containing nucleoside triphosphate hydrolases"/>
    <property type="match status" value="1"/>
</dbReference>
<proteinExistence type="inferred from homology"/>
<dbReference type="RefSeq" id="WP_064517253.1">
    <property type="nucleotide sequence ID" value="NZ_CP010029.1"/>
</dbReference>
<sequence length="176" mass="19425">MTGKCIIVMGVAGTGKSCVGQALALRLNAKFIDGDDLHPRANIQKMASGQPLNDQDRAPWLERLSDVAYSLQQKNETGFLVCSSLKKQYRDRLRAGNQDIQFLWLTGDYSLVLARMRQRAGHFMPESLLQSQFATLEAPDATERDIIKIDITPPLAGVVQNCITALEQADTAHCHA</sequence>
<keyword evidence="11" id="KW-1185">Reference proteome</keyword>
<evidence type="ECO:0000256" key="9">
    <source>
        <dbReference type="RuleBase" id="RU363066"/>
    </source>
</evidence>
<keyword evidence="4 9" id="KW-0808">Transferase</keyword>
<dbReference type="NCBIfam" id="TIGR01313">
    <property type="entry name" value="therm_gnt_kin"/>
    <property type="match status" value="1"/>
</dbReference>
<dbReference type="Proteomes" id="UP000266744">
    <property type="component" value="Chromosome"/>
</dbReference>
<dbReference type="GO" id="GO:0046316">
    <property type="term" value="F:gluconokinase activity"/>
    <property type="evidence" value="ECO:0007669"/>
    <property type="project" value="UniProtKB-EC"/>
</dbReference>
<evidence type="ECO:0000256" key="1">
    <source>
        <dbReference type="ARBA" id="ARBA00004761"/>
    </source>
</evidence>
<organism evidence="10 11">
    <name type="scientific">Yersinia entomophaga</name>
    <dbReference type="NCBI Taxonomy" id="935293"/>
    <lineage>
        <taxon>Bacteria</taxon>
        <taxon>Pseudomonadati</taxon>
        <taxon>Pseudomonadota</taxon>
        <taxon>Gammaproteobacteria</taxon>
        <taxon>Enterobacterales</taxon>
        <taxon>Yersiniaceae</taxon>
        <taxon>Yersinia</taxon>
    </lineage>
</organism>
<dbReference type="EMBL" id="CP010029">
    <property type="protein sequence ID" value="ANI31461.1"/>
    <property type="molecule type" value="Genomic_DNA"/>
</dbReference>
<dbReference type="InterPro" id="IPR027417">
    <property type="entry name" value="P-loop_NTPase"/>
</dbReference>
<evidence type="ECO:0000256" key="2">
    <source>
        <dbReference type="ARBA" id="ARBA00008420"/>
    </source>
</evidence>
<evidence type="ECO:0000313" key="11">
    <source>
        <dbReference type="Proteomes" id="UP000266744"/>
    </source>
</evidence>
<dbReference type="Gene3D" id="3.40.50.300">
    <property type="entry name" value="P-loop containing nucleotide triphosphate hydrolases"/>
    <property type="match status" value="1"/>
</dbReference>
<dbReference type="InterPro" id="IPR006001">
    <property type="entry name" value="Therm_gnt_kin"/>
</dbReference>
<evidence type="ECO:0000256" key="5">
    <source>
        <dbReference type="ARBA" id="ARBA00022741"/>
    </source>
</evidence>
<reference evidence="10 11" key="1">
    <citation type="journal article" date="2016" name="Toxins">
        <title>The Draft Genome Sequence of the Yersinia entomophaga Entomopathogenic Type Strain MH96T.</title>
        <authorList>
            <person name="Hurst M.R."/>
            <person name="Beattie A."/>
            <person name="Altermann E."/>
            <person name="Moraga R.M."/>
            <person name="Harper L.A."/>
            <person name="Calder J."/>
            <person name="Laugraud A."/>
        </authorList>
    </citation>
    <scope>NUCLEOTIDE SEQUENCE [LARGE SCALE GENOMIC DNA]</scope>
    <source>
        <strain evidence="10 11">MH96</strain>
    </source>
</reference>
<evidence type="ECO:0000256" key="3">
    <source>
        <dbReference type="ARBA" id="ARBA00012054"/>
    </source>
</evidence>
<protein>
    <recommendedName>
        <fullName evidence="3 9">Gluconokinase</fullName>
        <ecNumber evidence="3 9">2.7.1.12</ecNumber>
    </recommendedName>
</protein>
<dbReference type="CDD" id="cd02021">
    <property type="entry name" value="GntK"/>
    <property type="match status" value="1"/>
</dbReference>
<evidence type="ECO:0000256" key="6">
    <source>
        <dbReference type="ARBA" id="ARBA00022777"/>
    </source>
</evidence>
<evidence type="ECO:0000256" key="7">
    <source>
        <dbReference type="ARBA" id="ARBA00022840"/>
    </source>
</evidence>
<dbReference type="EC" id="2.7.1.12" evidence="3 9"/>
<dbReference type="PANTHER" id="PTHR43442:SF3">
    <property type="entry name" value="GLUCONOKINASE-RELATED"/>
    <property type="match status" value="1"/>
</dbReference>
<gene>
    <name evidence="10" type="primary">idnK</name>
    <name evidence="10" type="ORF">PL78_16745</name>
</gene>
<accession>A0ABM6BPP4</accession>
<dbReference type="Pfam" id="PF13671">
    <property type="entry name" value="AAA_33"/>
    <property type="match status" value="1"/>
</dbReference>
<keyword evidence="5 9" id="KW-0547">Nucleotide-binding</keyword>
<evidence type="ECO:0000313" key="10">
    <source>
        <dbReference type="EMBL" id="ANI31461.1"/>
    </source>
</evidence>
<keyword evidence="7 9" id="KW-0067">ATP-binding</keyword>
<comment type="pathway">
    <text evidence="1">Carbohydrate acid metabolism.</text>
</comment>
<name>A0ABM6BPP4_YERET</name>
<evidence type="ECO:0000256" key="8">
    <source>
        <dbReference type="ARBA" id="ARBA00048090"/>
    </source>
</evidence>
<evidence type="ECO:0000256" key="4">
    <source>
        <dbReference type="ARBA" id="ARBA00022679"/>
    </source>
</evidence>
<comment type="catalytic activity">
    <reaction evidence="8 9">
        <text>D-gluconate + ATP = 6-phospho-D-gluconate + ADP + H(+)</text>
        <dbReference type="Rhea" id="RHEA:19433"/>
        <dbReference type="ChEBI" id="CHEBI:15378"/>
        <dbReference type="ChEBI" id="CHEBI:18391"/>
        <dbReference type="ChEBI" id="CHEBI:30616"/>
        <dbReference type="ChEBI" id="CHEBI:58759"/>
        <dbReference type="ChEBI" id="CHEBI:456216"/>
        <dbReference type="EC" id="2.7.1.12"/>
    </reaction>
</comment>
<keyword evidence="6 9" id="KW-0418">Kinase</keyword>
<dbReference type="PANTHER" id="PTHR43442">
    <property type="entry name" value="GLUCONOKINASE-RELATED"/>
    <property type="match status" value="1"/>
</dbReference>
<comment type="similarity">
    <text evidence="2 9">Belongs to the gluconokinase GntK/GntV family.</text>
</comment>